<comment type="similarity">
    <text evidence="1 2">Belongs to the allantoicase family.</text>
</comment>
<dbReference type="GO" id="GO:0004037">
    <property type="term" value="F:allantoicase activity"/>
    <property type="evidence" value="ECO:0007669"/>
    <property type="project" value="UniProtKB-EC"/>
</dbReference>
<dbReference type="EMBL" id="JBHSOC010000007">
    <property type="protein sequence ID" value="MFC5640925.1"/>
    <property type="molecule type" value="Genomic_DNA"/>
</dbReference>
<keyword evidence="6" id="KW-1185">Reference proteome</keyword>
<comment type="pathway">
    <text evidence="2">Nitrogen metabolism; (S)-allantoin degradation; (S)-ureidoglycolate from allantoate (aminidohydrolase route): step 1/1.</text>
</comment>
<evidence type="ECO:0000256" key="2">
    <source>
        <dbReference type="HAMAP-Rule" id="MF_00813"/>
    </source>
</evidence>
<protein>
    <recommendedName>
        <fullName evidence="2">Probable allantoicase</fullName>
        <ecNumber evidence="2">3.5.3.4</ecNumber>
    </recommendedName>
    <alternativeName>
        <fullName evidence="2">Allantoate amidinohydrolase</fullName>
    </alternativeName>
</protein>
<dbReference type="EC" id="3.5.3.4" evidence="2"/>
<dbReference type="InterPro" id="IPR005164">
    <property type="entry name" value="Allantoicase"/>
</dbReference>
<organism evidence="5 6">
    <name type="scientific">Kitasatospora cinereorecta</name>
    <dbReference type="NCBI Taxonomy" id="285560"/>
    <lineage>
        <taxon>Bacteria</taxon>
        <taxon>Bacillati</taxon>
        <taxon>Actinomycetota</taxon>
        <taxon>Actinomycetes</taxon>
        <taxon>Kitasatosporales</taxon>
        <taxon>Streptomycetaceae</taxon>
        <taxon>Kitasatospora</taxon>
    </lineage>
</organism>
<dbReference type="PANTHER" id="PTHR12045">
    <property type="entry name" value="ALLANTOICASE"/>
    <property type="match status" value="1"/>
</dbReference>
<feature type="domain" description="Allantoicase" evidence="4">
    <location>
        <begin position="50"/>
        <end position="209"/>
    </location>
</feature>
<dbReference type="NCBIfam" id="TIGR02961">
    <property type="entry name" value="allantoicase"/>
    <property type="match status" value="1"/>
</dbReference>
<dbReference type="PANTHER" id="PTHR12045:SF3">
    <property type="entry name" value="INACTIVE ALLANTOICASE-RELATED"/>
    <property type="match status" value="1"/>
</dbReference>
<dbReference type="InterPro" id="IPR015908">
    <property type="entry name" value="Allantoicase_dom"/>
</dbReference>
<dbReference type="Pfam" id="PF03561">
    <property type="entry name" value="Allantoicase"/>
    <property type="match status" value="2"/>
</dbReference>
<gene>
    <name evidence="2 5" type="primary">alc</name>
    <name evidence="5" type="ORF">ACFPZF_06100</name>
</gene>
<feature type="domain" description="Allantoicase" evidence="4">
    <location>
        <begin position="230"/>
        <end position="359"/>
    </location>
</feature>
<comment type="caution">
    <text evidence="5">The sequence shown here is derived from an EMBL/GenBank/DDBJ whole genome shotgun (WGS) entry which is preliminary data.</text>
</comment>
<reference evidence="6" key="1">
    <citation type="journal article" date="2019" name="Int. J. Syst. Evol. Microbiol.">
        <title>The Global Catalogue of Microorganisms (GCM) 10K type strain sequencing project: providing services to taxonomists for standard genome sequencing and annotation.</title>
        <authorList>
            <consortium name="The Broad Institute Genomics Platform"/>
            <consortium name="The Broad Institute Genome Sequencing Center for Infectious Disease"/>
            <person name="Wu L."/>
            <person name="Ma J."/>
        </authorList>
    </citation>
    <scope>NUCLEOTIDE SEQUENCE [LARGE SCALE GENOMIC DNA]</scope>
    <source>
        <strain evidence="6">CGMCC 4.1622</strain>
    </source>
</reference>
<accession>A0ABW0V6H1</accession>
<dbReference type="Gene3D" id="2.60.120.260">
    <property type="entry name" value="Galactose-binding domain-like"/>
    <property type="match status" value="2"/>
</dbReference>
<dbReference type="PIRSF" id="PIRSF016516">
    <property type="entry name" value="Allantoicase"/>
    <property type="match status" value="1"/>
</dbReference>
<proteinExistence type="inferred from homology"/>
<keyword evidence="2" id="KW-0659">Purine metabolism</keyword>
<keyword evidence="2 5" id="KW-0378">Hydrolase</keyword>
<evidence type="ECO:0000259" key="4">
    <source>
        <dbReference type="Pfam" id="PF03561"/>
    </source>
</evidence>
<sequence>MPNPARTAPAEPAVDDLAAAPYPGGDPYADYRGADFAFTALPDLADRRLGGAVLAAGDEFFADRENLLKPDPAEFRPHTFTAKGQLMDGWETRRRRGRTTGAPHPGPDDHDWALIRLGVPGTVRGVLVDTAHFRGNHPLAVSVEATELPGTPGPEDLDAADWHPLVPRSPVRGHAANGYPVTDPRRVTHLRIRQYPDGGIARLRVHGEPRPDRAWLTALGTFDLAALAHGGTVEDASDRFFSSPVNLIMPGTSRVMGEGWETRRRRDRGADWVRLRLAGRGLIRAVEIDTANYLGNAAGWAGLRGRDGEDGAWFDLLPLTRLQPDTLHRLPLDRPRPATHVRLDVLPDGGIARLRLHGSLL</sequence>
<evidence type="ECO:0000256" key="3">
    <source>
        <dbReference type="SAM" id="MobiDB-lite"/>
    </source>
</evidence>
<dbReference type="HAMAP" id="MF_00813">
    <property type="entry name" value="Allantoicase"/>
    <property type="match status" value="1"/>
</dbReference>
<dbReference type="RefSeq" id="WP_346140552.1">
    <property type="nucleotide sequence ID" value="NZ_BAAAUA010000001.1"/>
</dbReference>
<feature type="region of interest" description="Disordered" evidence="3">
    <location>
        <begin position="1"/>
        <end position="21"/>
    </location>
</feature>
<dbReference type="InterPro" id="IPR008979">
    <property type="entry name" value="Galactose-bd-like_sf"/>
</dbReference>
<evidence type="ECO:0000256" key="1">
    <source>
        <dbReference type="ARBA" id="ARBA00009242"/>
    </source>
</evidence>
<name>A0ABW0V6H1_9ACTN</name>
<dbReference type="Proteomes" id="UP001596066">
    <property type="component" value="Unassembled WGS sequence"/>
</dbReference>
<evidence type="ECO:0000313" key="6">
    <source>
        <dbReference type="Proteomes" id="UP001596066"/>
    </source>
</evidence>
<comment type="catalytic activity">
    <reaction evidence="2">
        <text>allantoate + H2O = (S)-ureidoglycolate + urea</text>
        <dbReference type="Rhea" id="RHEA:11016"/>
        <dbReference type="ChEBI" id="CHEBI:15377"/>
        <dbReference type="ChEBI" id="CHEBI:16199"/>
        <dbReference type="ChEBI" id="CHEBI:17536"/>
        <dbReference type="ChEBI" id="CHEBI:57296"/>
        <dbReference type="EC" id="3.5.3.4"/>
    </reaction>
</comment>
<evidence type="ECO:0000313" key="5">
    <source>
        <dbReference type="EMBL" id="MFC5640925.1"/>
    </source>
</evidence>
<dbReference type="SUPFAM" id="SSF49785">
    <property type="entry name" value="Galactose-binding domain-like"/>
    <property type="match status" value="2"/>
</dbReference>